<proteinExistence type="predicted"/>
<accession>I4YVM3</accession>
<evidence type="ECO:0000313" key="1">
    <source>
        <dbReference type="EMBL" id="EIM28015.1"/>
    </source>
</evidence>
<dbReference type="EMBL" id="JH660645">
    <property type="protein sequence ID" value="EIM28015.1"/>
    <property type="molecule type" value="Genomic_DNA"/>
</dbReference>
<protein>
    <submittedName>
        <fullName evidence="1">Uncharacterized protein</fullName>
    </submittedName>
</protein>
<dbReference type="PATRIC" id="fig|864069.3.peg.4950"/>
<sequence>MSENLSVGWQIGTYPAALGWFQHSCGSNQLLSSISDSEQNWLGIAASEVRNDSKPSMELVLRSGSY</sequence>
<gene>
    <name evidence="1" type="ORF">MicloDRAFT_00045920</name>
</gene>
<dbReference type="HOGENOM" id="CLU_2826322_0_0_5"/>
<keyword evidence="2" id="KW-1185">Reference proteome</keyword>
<evidence type="ECO:0000313" key="2">
    <source>
        <dbReference type="Proteomes" id="UP000003947"/>
    </source>
</evidence>
<dbReference type="AlphaFoldDB" id="I4YVM3"/>
<dbReference type="Proteomes" id="UP000003947">
    <property type="component" value="Unassembled WGS sequence"/>
</dbReference>
<dbReference type="STRING" id="864069.MicloDRAFT_00045920"/>
<organism evidence="1 2">
    <name type="scientific">Microvirga lotononidis</name>
    <dbReference type="NCBI Taxonomy" id="864069"/>
    <lineage>
        <taxon>Bacteria</taxon>
        <taxon>Pseudomonadati</taxon>
        <taxon>Pseudomonadota</taxon>
        <taxon>Alphaproteobacteria</taxon>
        <taxon>Hyphomicrobiales</taxon>
        <taxon>Methylobacteriaceae</taxon>
        <taxon>Microvirga</taxon>
    </lineage>
</organism>
<reference evidence="1 2" key="1">
    <citation type="submission" date="2012-02" db="EMBL/GenBank/DDBJ databases">
        <title>Improved High-Quality Draft sequence of Microvirga sp. WSM3557.</title>
        <authorList>
            <consortium name="US DOE Joint Genome Institute"/>
            <person name="Lucas S."/>
            <person name="Han J."/>
            <person name="Lapidus A."/>
            <person name="Cheng J.-F."/>
            <person name="Goodwin L."/>
            <person name="Pitluck S."/>
            <person name="Peters L."/>
            <person name="Zhang X."/>
            <person name="Detter J.C."/>
            <person name="Han C."/>
            <person name="Tapia R."/>
            <person name="Land M."/>
            <person name="Hauser L."/>
            <person name="Kyrpides N."/>
            <person name="Ivanova N."/>
            <person name="Pagani I."/>
            <person name="Brau L."/>
            <person name="Yates R."/>
            <person name="O'Hara G."/>
            <person name="Rui T."/>
            <person name="Howieson J."/>
            <person name="Reeve W."/>
            <person name="Woyke T."/>
        </authorList>
    </citation>
    <scope>NUCLEOTIDE SEQUENCE [LARGE SCALE GENOMIC DNA]</scope>
    <source>
        <strain evidence="1 2">WSM3557</strain>
    </source>
</reference>
<name>I4YVM3_9HYPH</name>